<dbReference type="Proteomes" id="UP000060487">
    <property type="component" value="Unassembled WGS sequence"/>
</dbReference>
<sequence>MRYGKIFLMDNNNFPVGSSAAKSAHRGQAVFCIGIVIAIT</sequence>
<evidence type="ECO:0008006" key="3">
    <source>
        <dbReference type="Google" id="ProtNLM"/>
    </source>
</evidence>
<keyword evidence="2" id="KW-1185">Reference proteome</keyword>
<evidence type="ECO:0000313" key="1">
    <source>
        <dbReference type="EMBL" id="KWT85393.1"/>
    </source>
</evidence>
<proteinExistence type="predicted"/>
<evidence type="ECO:0000313" key="2">
    <source>
        <dbReference type="Proteomes" id="UP000060487"/>
    </source>
</evidence>
<comment type="caution">
    <text evidence="1">The sequence shown here is derived from an EMBL/GenBank/DDBJ whole genome shotgun (WGS) entry which is preliminary data.</text>
</comment>
<name>A0ABR5SF13_9BACT</name>
<gene>
    <name evidence="1" type="ORF">ASN18_1749</name>
</gene>
<accession>A0ABR5SF13</accession>
<organism evidence="1 2">
    <name type="scientific">Candidatus Magnetominusculus xianensis</name>
    <dbReference type="NCBI Taxonomy" id="1748249"/>
    <lineage>
        <taxon>Bacteria</taxon>
        <taxon>Pseudomonadati</taxon>
        <taxon>Nitrospirota</taxon>
        <taxon>Nitrospiria</taxon>
        <taxon>Nitrospirales</taxon>
        <taxon>Nitrospiraceae</taxon>
        <taxon>Candidatus Magnetominusculus</taxon>
    </lineage>
</organism>
<dbReference type="EMBL" id="LNQR01000062">
    <property type="protein sequence ID" value="KWT85393.1"/>
    <property type="molecule type" value="Genomic_DNA"/>
</dbReference>
<protein>
    <recommendedName>
        <fullName evidence="3">Secreted protein</fullName>
    </recommendedName>
</protein>
<reference evidence="1 2" key="1">
    <citation type="submission" date="2015-11" db="EMBL/GenBank/DDBJ databases">
        <authorList>
            <person name="Lin W."/>
        </authorList>
    </citation>
    <scope>NUCLEOTIDE SEQUENCE [LARGE SCALE GENOMIC DNA]</scope>
    <source>
        <strain evidence="1 2">HCH-1</strain>
    </source>
</reference>